<dbReference type="EMBL" id="JH001818">
    <property type="protein sequence ID" value="EGW04187.1"/>
    <property type="molecule type" value="Genomic_DNA"/>
</dbReference>
<evidence type="ECO:0000313" key="1">
    <source>
        <dbReference type="EMBL" id="EGW04187.1"/>
    </source>
</evidence>
<sequence length="77" mass="8586">MTDCTLTSTDTKPKVETSPAKELTLYHCYCIFQNLFSLFGQRSQKLCSQDHLGLCSSGLWGLHVLSVVCLDQTCQLV</sequence>
<evidence type="ECO:0000313" key="2">
    <source>
        <dbReference type="Proteomes" id="UP000001075"/>
    </source>
</evidence>
<gene>
    <name evidence="1" type="ORF">I79_020961</name>
</gene>
<reference evidence="2" key="1">
    <citation type="journal article" date="2011" name="Nat. Biotechnol.">
        <title>The genomic sequence of the Chinese hamster ovary (CHO)-K1 cell line.</title>
        <authorList>
            <person name="Xu X."/>
            <person name="Nagarajan H."/>
            <person name="Lewis N.E."/>
            <person name="Pan S."/>
            <person name="Cai Z."/>
            <person name="Liu X."/>
            <person name="Chen W."/>
            <person name="Xie M."/>
            <person name="Wang W."/>
            <person name="Hammond S."/>
            <person name="Andersen M.R."/>
            <person name="Neff N."/>
            <person name="Passarelli B."/>
            <person name="Koh W."/>
            <person name="Fan H.C."/>
            <person name="Wang J."/>
            <person name="Gui Y."/>
            <person name="Lee K.H."/>
            <person name="Betenbaugh M.J."/>
            <person name="Quake S.R."/>
            <person name="Famili I."/>
            <person name="Palsson B.O."/>
            <person name="Wang J."/>
        </authorList>
    </citation>
    <scope>NUCLEOTIDE SEQUENCE [LARGE SCALE GENOMIC DNA]</scope>
    <source>
        <strain evidence="2">CHO K1 cell line</strain>
    </source>
</reference>
<protein>
    <submittedName>
        <fullName evidence="1">Uncharacterized protein</fullName>
    </submittedName>
</protein>
<proteinExistence type="predicted"/>
<dbReference type="Proteomes" id="UP000001075">
    <property type="component" value="Unassembled WGS sequence"/>
</dbReference>
<accession>G3IBE2</accession>
<dbReference type="InParanoid" id="G3IBE2"/>
<name>G3IBE2_CRIGR</name>
<organism evidence="1 2">
    <name type="scientific">Cricetulus griseus</name>
    <name type="common">Chinese hamster</name>
    <name type="synonym">Cricetulus barabensis griseus</name>
    <dbReference type="NCBI Taxonomy" id="10029"/>
    <lineage>
        <taxon>Eukaryota</taxon>
        <taxon>Metazoa</taxon>
        <taxon>Chordata</taxon>
        <taxon>Craniata</taxon>
        <taxon>Vertebrata</taxon>
        <taxon>Euteleostomi</taxon>
        <taxon>Mammalia</taxon>
        <taxon>Eutheria</taxon>
        <taxon>Euarchontoglires</taxon>
        <taxon>Glires</taxon>
        <taxon>Rodentia</taxon>
        <taxon>Myomorpha</taxon>
        <taxon>Muroidea</taxon>
        <taxon>Cricetidae</taxon>
        <taxon>Cricetinae</taxon>
        <taxon>Cricetulus</taxon>
    </lineage>
</organism>
<dbReference type="AlphaFoldDB" id="G3IBE2"/>